<gene>
    <name evidence="2" type="ORF">NSA47_12630</name>
</gene>
<proteinExistence type="predicted"/>
<organism evidence="2 3">
    <name type="scientific">Irregularibacter muris</name>
    <dbReference type="NCBI Taxonomy" id="1796619"/>
    <lineage>
        <taxon>Bacteria</taxon>
        <taxon>Bacillati</taxon>
        <taxon>Bacillota</taxon>
        <taxon>Clostridia</taxon>
        <taxon>Eubacteriales</taxon>
        <taxon>Eubacteriaceae</taxon>
        <taxon>Irregularibacter</taxon>
    </lineage>
</organism>
<evidence type="ECO:0000313" key="2">
    <source>
        <dbReference type="EMBL" id="MCR1899818.1"/>
    </source>
</evidence>
<feature type="domain" description="Methyltransferase type 11" evidence="1">
    <location>
        <begin position="47"/>
        <end position="141"/>
    </location>
</feature>
<comment type="caution">
    <text evidence="2">The sequence shown here is derived from an EMBL/GenBank/DDBJ whole genome shotgun (WGS) entry which is preliminary data.</text>
</comment>
<keyword evidence="2" id="KW-0808">Transferase</keyword>
<dbReference type="AlphaFoldDB" id="A0AAE3HIK4"/>
<dbReference type="GO" id="GO:0008757">
    <property type="term" value="F:S-adenosylmethionine-dependent methyltransferase activity"/>
    <property type="evidence" value="ECO:0007669"/>
    <property type="project" value="InterPro"/>
</dbReference>
<evidence type="ECO:0000259" key="1">
    <source>
        <dbReference type="Pfam" id="PF08241"/>
    </source>
</evidence>
<dbReference type="EMBL" id="JANKAS010000014">
    <property type="protein sequence ID" value="MCR1899818.1"/>
    <property type="molecule type" value="Genomic_DNA"/>
</dbReference>
<protein>
    <submittedName>
        <fullName evidence="2">Class I SAM-dependent methyltransferase</fullName>
    </submittedName>
</protein>
<keyword evidence="2" id="KW-0489">Methyltransferase</keyword>
<dbReference type="InterPro" id="IPR029063">
    <property type="entry name" value="SAM-dependent_MTases_sf"/>
</dbReference>
<dbReference type="RefSeq" id="WP_257532545.1">
    <property type="nucleotide sequence ID" value="NZ_JANKAS010000014.1"/>
</dbReference>
<evidence type="ECO:0000313" key="3">
    <source>
        <dbReference type="Proteomes" id="UP001205748"/>
    </source>
</evidence>
<dbReference type="PANTHER" id="PTHR43861:SF1">
    <property type="entry name" value="TRANS-ACONITATE 2-METHYLTRANSFERASE"/>
    <property type="match status" value="1"/>
</dbReference>
<sequence length="243" mass="28189">MKENKYDSIQFFNQYKQMPRSMVGLQAAGEWHELKKMLPDFKGKRVLDLGCGFGWHSRYALEQGAKSIVGIDISERMLQEAREKTTSPLIEYIHMPVEDMDYPENSFDVVVSSLVFHYIESFENICKKISQCLVQGGDFVFSVEHPVFTAQGNQQWYCDAKGNLLHWPVDHYFEEGVRQAVFLGEKVTKYHRTLTTYINALIQCGFEIIKLVEPQPADHLMNEPGMKEELRRPMMLLISARKK</sequence>
<reference evidence="2" key="1">
    <citation type="submission" date="2022-07" db="EMBL/GenBank/DDBJ databases">
        <title>Enhanced cultured diversity of the mouse gut microbiota enables custom-made synthetic communities.</title>
        <authorList>
            <person name="Afrizal A."/>
        </authorList>
    </citation>
    <scope>NUCLEOTIDE SEQUENCE</scope>
    <source>
        <strain evidence="2">DSM 28593</strain>
    </source>
</reference>
<dbReference type="GO" id="GO:0032259">
    <property type="term" value="P:methylation"/>
    <property type="evidence" value="ECO:0007669"/>
    <property type="project" value="UniProtKB-KW"/>
</dbReference>
<name>A0AAE3HIK4_9FIRM</name>
<dbReference type="Gene3D" id="3.40.50.150">
    <property type="entry name" value="Vaccinia Virus protein VP39"/>
    <property type="match status" value="1"/>
</dbReference>
<keyword evidence="3" id="KW-1185">Reference proteome</keyword>
<dbReference type="Pfam" id="PF08241">
    <property type="entry name" value="Methyltransf_11"/>
    <property type="match status" value="1"/>
</dbReference>
<dbReference type="CDD" id="cd02440">
    <property type="entry name" value="AdoMet_MTases"/>
    <property type="match status" value="1"/>
</dbReference>
<accession>A0AAE3HIK4</accession>
<dbReference type="PANTHER" id="PTHR43861">
    <property type="entry name" value="TRANS-ACONITATE 2-METHYLTRANSFERASE-RELATED"/>
    <property type="match status" value="1"/>
</dbReference>
<dbReference type="Proteomes" id="UP001205748">
    <property type="component" value="Unassembled WGS sequence"/>
</dbReference>
<dbReference type="SUPFAM" id="SSF53335">
    <property type="entry name" value="S-adenosyl-L-methionine-dependent methyltransferases"/>
    <property type="match status" value="1"/>
</dbReference>
<dbReference type="InterPro" id="IPR013216">
    <property type="entry name" value="Methyltransf_11"/>
</dbReference>